<evidence type="ECO:0000313" key="1">
    <source>
        <dbReference type="EMBL" id="KAL2714000.1"/>
    </source>
</evidence>
<dbReference type="AlphaFoldDB" id="A0ABD2A047"/>
<gene>
    <name evidence="1" type="ORF">V1478_016557</name>
</gene>
<sequence length="86" mass="9536">ISNCKGRSVVLSGQFTGFTGNAFESPSFSGFKLVDGVQAETIEATTVTSKVTRSKEVTGPLMPIKWLRDIQQQTPKYFFELLFPML</sequence>
<reference evidence="1 2" key="1">
    <citation type="journal article" date="2024" name="Ann. Entomol. Soc. Am.">
        <title>Genomic analyses of the southern and eastern yellowjacket wasps (Hymenoptera: Vespidae) reveal evolutionary signatures of social life.</title>
        <authorList>
            <person name="Catto M.A."/>
            <person name="Caine P.B."/>
            <person name="Orr S.E."/>
            <person name="Hunt B.G."/>
            <person name="Goodisman M.A.D."/>
        </authorList>
    </citation>
    <scope>NUCLEOTIDE SEQUENCE [LARGE SCALE GENOMIC DNA]</scope>
    <source>
        <strain evidence="1">233</strain>
        <tissue evidence="1">Head and thorax</tissue>
    </source>
</reference>
<protein>
    <submittedName>
        <fullName evidence="1">Uncharacterized protein</fullName>
    </submittedName>
</protein>
<dbReference type="Proteomes" id="UP001607302">
    <property type="component" value="Unassembled WGS sequence"/>
</dbReference>
<evidence type="ECO:0000313" key="2">
    <source>
        <dbReference type="Proteomes" id="UP001607302"/>
    </source>
</evidence>
<organism evidence="1 2">
    <name type="scientific">Vespula squamosa</name>
    <name type="common">Southern yellow jacket</name>
    <name type="synonym">Wasp</name>
    <dbReference type="NCBI Taxonomy" id="30214"/>
    <lineage>
        <taxon>Eukaryota</taxon>
        <taxon>Metazoa</taxon>
        <taxon>Ecdysozoa</taxon>
        <taxon>Arthropoda</taxon>
        <taxon>Hexapoda</taxon>
        <taxon>Insecta</taxon>
        <taxon>Pterygota</taxon>
        <taxon>Neoptera</taxon>
        <taxon>Endopterygota</taxon>
        <taxon>Hymenoptera</taxon>
        <taxon>Apocrita</taxon>
        <taxon>Aculeata</taxon>
        <taxon>Vespoidea</taxon>
        <taxon>Vespidae</taxon>
        <taxon>Vespinae</taxon>
        <taxon>Vespula</taxon>
    </lineage>
</organism>
<comment type="caution">
    <text evidence="1">The sequence shown here is derived from an EMBL/GenBank/DDBJ whole genome shotgun (WGS) entry which is preliminary data.</text>
</comment>
<proteinExistence type="predicted"/>
<keyword evidence="2" id="KW-1185">Reference proteome</keyword>
<accession>A0ABD2A047</accession>
<feature type="non-terminal residue" evidence="1">
    <location>
        <position position="1"/>
    </location>
</feature>
<dbReference type="EMBL" id="JAUDFV010000157">
    <property type="protein sequence ID" value="KAL2714000.1"/>
    <property type="molecule type" value="Genomic_DNA"/>
</dbReference>
<name>A0ABD2A047_VESSQ</name>